<dbReference type="RefSeq" id="WP_154737906.1">
    <property type="nucleotide sequence ID" value="NZ_WMBQ01000001.1"/>
</dbReference>
<evidence type="ECO:0000259" key="3">
    <source>
        <dbReference type="Pfam" id="PF00294"/>
    </source>
</evidence>
<evidence type="ECO:0000256" key="1">
    <source>
        <dbReference type="ARBA" id="ARBA00022679"/>
    </source>
</evidence>
<dbReference type="GO" id="GO:0005829">
    <property type="term" value="C:cytosol"/>
    <property type="evidence" value="ECO:0007669"/>
    <property type="project" value="TreeGrafter"/>
</dbReference>
<keyword evidence="2" id="KW-0418">Kinase</keyword>
<evidence type="ECO:0000313" key="5">
    <source>
        <dbReference type="Proteomes" id="UP000440694"/>
    </source>
</evidence>
<dbReference type="SUPFAM" id="SSF53613">
    <property type="entry name" value="Ribokinase-like"/>
    <property type="match status" value="1"/>
</dbReference>
<dbReference type="PANTHER" id="PTHR10584">
    <property type="entry name" value="SUGAR KINASE"/>
    <property type="match status" value="1"/>
</dbReference>
<accession>A0A6I3KGD6</accession>
<keyword evidence="5" id="KW-1185">Reference proteome</keyword>
<dbReference type="InterPro" id="IPR011611">
    <property type="entry name" value="PfkB_dom"/>
</dbReference>
<dbReference type="InterPro" id="IPR002173">
    <property type="entry name" value="Carboh/pur_kinase_PfkB_CS"/>
</dbReference>
<evidence type="ECO:0000256" key="2">
    <source>
        <dbReference type="ARBA" id="ARBA00022777"/>
    </source>
</evidence>
<gene>
    <name evidence="4" type="ORF">GIW81_03295</name>
</gene>
<comment type="caution">
    <text evidence="4">The sequence shown here is derived from an EMBL/GenBank/DDBJ whole genome shotgun (WGS) entry which is preliminary data.</text>
</comment>
<dbReference type="GO" id="GO:0016301">
    <property type="term" value="F:kinase activity"/>
    <property type="evidence" value="ECO:0007669"/>
    <property type="project" value="UniProtKB-KW"/>
</dbReference>
<dbReference type="Pfam" id="PF00294">
    <property type="entry name" value="PfkB"/>
    <property type="match status" value="1"/>
</dbReference>
<dbReference type="PROSITE" id="PS00584">
    <property type="entry name" value="PFKB_KINASES_2"/>
    <property type="match status" value="1"/>
</dbReference>
<proteinExistence type="predicted"/>
<dbReference type="PANTHER" id="PTHR10584:SF157">
    <property type="entry name" value="SULFOFRUCTOSE KINASE"/>
    <property type="match status" value="1"/>
</dbReference>
<dbReference type="AlphaFoldDB" id="A0A6I3KGD6"/>
<protein>
    <recommendedName>
        <fullName evidence="3">Carbohydrate kinase PfkB domain-containing protein</fullName>
    </recommendedName>
</protein>
<dbReference type="Proteomes" id="UP000440694">
    <property type="component" value="Unassembled WGS sequence"/>
</dbReference>
<feature type="domain" description="Carbohydrate kinase PfkB" evidence="3">
    <location>
        <begin position="2"/>
        <end position="289"/>
    </location>
</feature>
<dbReference type="Gene3D" id="3.40.1190.20">
    <property type="match status" value="1"/>
</dbReference>
<organism evidence="4 5">
    <name type="scientific">Hyphomicrobium album</name>
    <dbReference type="NCBI Taxonomy" id="2665159"/>
    <lineage>
        <taxon>Bacteria</taxon>
        <taxon>Pseudomonadati</taxon>
        <taxon>Pseudomonadota</taxon>
        <taxon>Alphaproteobacteria</taxon>
        <taxon>Hyphomicrobiales</taxon>
        <taxon>Hyphomicrobiaceae</taxon>
        <taxon>Hyphomicrobium</taxon>
    </lineage>
</organism>
<keyword evidence="1" id="KW-0808">Transferase</keyword>
<name>A0A6I3KGD6_9HYPH</name>
<evidence type="ECO:0000313" key="4">
    <source>
        <dbReference type="EMBL" id="MTD93359.1"/>
    </source>
</evidence>
<reference evidence="4 5" key="1">
    <citation type="submission" date="2019-11" db="EMBL/GenBank/DDBJ databases">
        <title>Identification of a novel strain.</title>
        <authorList>
            <person name="Xu Q."/>
            <person name="Wang G."/>
        </authorList>
    </citation>
    <scope>NUCLEOTIDE SEQUENCE [LARGE SCALE GENOMIC DNA]</scope>
    <source>
        <strain evidence="5">xq</strain>
    </source>
</reference>
<dbReference type="EMBL" id="WMBQ01000001">
    <property type="protein sequence ID" value="MTD93359.1"/>
    <property type="molecule type" value="Genomic_DNA"/>
</dbReference>
<dbReference type="InterPro" id="IPR029056">
    <property type="entry name" value="Ribokinase-like"/>
</dbReference>
<sequence length="301" mass="31813">MKPIVCVGHAALDYVYRIEAFPPEPTKVRSLEHLESGGGMAANAAAAIARLGGQVELWSRTGGDSAGERIHKFLAADGVDITYVRTFEHARSSTSAVIVDNNGERLIIGERDHAMPMDSSWLPFDRIAGAGAVLSDLRWVEGTRDAFKEARARGVRTLLDADLGGGGLLAEFLCLADYAIFSAPALEAFAPDRDERAQLEAVLAAGVRHAGVTRGGEGYAWLSKSGDAGHQPAFKAEIVDTTGAGDAFHGAFAWALADGRSPAECARVASAVAALKCRRLGARAGLPTRAELDEFLATRVD</sequence>